<protein>
    <recommendedName>
        <fullName evidence="2">Serine protease</fullName>
    </recommendedName>
</protein>
<reference evidence="1" key="1">
    <citation type="submission" date="2019-11" db="EMBL/GenBank/DDBJ databases">
        <authorList>
            <person name="Feng L."/>
        </authorList>
    </citation>
    <scope>NUCLEOTIDE SEQUENCE</scope>
    <source>
        <strain evidence="1">CnexileLFYP112</strain>
    </source>
</reference>
<dbReference type="AlphaFoldDB" id="A0A6N2W190"/>
<evidence type="ECO:0000313" key="1">
    <source>
        <dbReference type="EMBL" id="VYT34732.1"/>
    </source>
</evidence>
<dbReference type="SUPFAM" id="SSF50494">
    <property type="entry name" value="Trypsin-like serine proteases"/>
    <property type="match status" value="1"/>
</dbReference>
<name>A0A6N2W190_9FIRM</name>
<dbReference type="EMBL" id="CACRTG010000041">
    <property type="protein sequence ID" value="VYT34732.1"/>
    <property type="molecule type" value="Genomic_DNA"/>
</dbReference>
<accession>A0A6N2W190</accession>
<dbReference type="InterPro" id="IPR009003">
    <property type="entry name" value="Peptidase_S1_PA"/>
</dbReference>
<proteinExistence type="predicted"/>
<sequence>MENTECFEIINRMSVRIAIVNGNELKGSGILFLRRAGEMAVVFTAAHVIADIFGENESKVCLLLGCTDSLGNPQEINVEAKLAKNISDFVPDEGMAYIHPEYTVSESNPIADIALILVPWQEWMNTQDYMQITQGTFEDEVYGYGFPESMDKECEKQCSNFLAGKRKLQGKINNVVNNQIYSIEYNFNSMERTVSRSCSMRGFSGTGLFSFKNNSINLICVISGEGGDKSAGTLLWATSSEKCRELLELANLNIGYPPSYERYKEMVISAFPRVRRDAKRLFTNAYEELIEDYHLLPENSVEKWYEELACKSNRRNCDDFWIGKLKLMVILYGSGFISGDNVTKPVITMPTPYKDDKVEIEYICAEEKAESILGRFLETEYFAKQGKVKNGTIFVFNSKNKAFFLYTRKDCREVIRDITESKNYSTRMIQRKLGQFLFDDENKSDDFDIIDGVSVQCNLAAIEIASLAATMDENGLNQNLLQDKVEGVLRQLWAV</sequence>
<gene>
    <name evidence="1" type="ORF">CNLFYP112_02979</name>
</gene>
<evidence type="ECO:0008006" key="2">
    <source>
        <dbReference type="Google" id="ProtNLM"/>
    </source>
</evidence>
<organism evidence="1">
    <name type="scientific">[Clostridium] nexile</name>
    <dbReference type="NCBI Taxonomy" id="29361"/>
    <lineage>
        <taxon>Bacteria</taxon>
        <taxon>Bacillati</taxon>
        <taxon>Bacillota</taxon>
        <taxon>Clostridia</taxon>
        <taxon>Lachnospirales</taxon>
        <taxon>Lachnospiraceae</taxon>
        <taxon>Tyzzerella</taxon>
    </lineage>
</organism>